<feature type="domain" description="Heterokaryon incompatibility" evidence="3">
    <location>
        <begin position="294"/>
        <end position="435"/>
    </location>
</feature>
<evidence type="ECO:0000259" key="3">
    <source>
        <dbReference type="Pfam" id="PF06985"/>
    </source>
</evidence>
<keyword evidence="2" id="KW-0812">Transmembrane</keyword>
<feature type="region of interest" description="Disordered" evidence="1">
    <location>
        <begin position="28"/>
        <end position="58"/>
    </location>
</feature>
<keyword evidence="2" id="KW-0472">Membrane</keyword>
<organism evidence="4 5">
    <name type="scientific">Cudoniella acicularis</name>
    <dbReference type="NCBI Taxonomy" id="354080"/>
    <lineage>
        <taxon>Eukaryota</taxon>
        <taxon>Fungi</taxon>
        <taxon>Dikarya</taxon>
        <taxon>Ascomycota</taxon>
        <taxon>Pezizomycotina</taxon>
        <taxon>Leotiomycetes</taxon>
        <taxon>Helotiales</taxon>
        <taxon>Tricladiaceae</taxon>
        <taxon>Cudoniella</taxon>
    </lineage>
</organism>
<evidence type="ECO:0000313" key="5">
    <source>
        <dbReference type="Proteomes" id="UP000566819"/>
    </source>
</evidence>
<dbReference type="OrthoDB" id="1470350at2759"/>
<gene>
    <name evidence="4" type="ORF">G7Y89_g15040</name>
</gene>
<dbReference type="Pfam" id="PF06985">
    <property type="entry name" value="HET"/>
    <property type="match status" value="1"/>
</dbReference>
<dbReference type="GO" id="GO:0016705">
    <property type="term" value="F:oxidoreductase activity, acting on paired donors, with incorporation or reduction of molecular oxygen"/>
    <property type="evidence" value="ECO:0007669"/>
    <property type="project" value="InterPro"/>
</dbReference>
<reference evidence="4 5" key="1">
    <citation type="submission" date="2020-03" db="EMBL/GenBank/DDBJ databases">
        <title>Draft Genome Sequence of Cudoniella acicularis.</title>
        <authorList>
            <person name="Buettner E."/>
            <person name="Kellner H."/>
        </authorList>
    </citation>
    <scope>NUCLEOTIDE SEQUENCE [LARGE SCALE GENOMIC DNA]</scope>
    <source>
        <strain evidence="4 5">DSM 108380</strain>
    </source>
</reference>
<keyword evidence="5" id="KW-1185">Reference proteome</keyword>
<evidence type="ECO:0000313" key="4">
    <source>
        <dbReference type="EMBL" id="KAF4617109.1"/>
    </source>
</evidence>
<feature type="transmembrane region" description="Helical" evidence="2">
    <location>
        <begin position="1073"/>
        <end position="1094"/>
    </location>
</feature>
<dbReference type="Gene3D" id="1.10.630.10">
    <property type="entry name" value="Cytochrome P450"/>
    <property type="match status" value="1"/>
</dbReference>
<dbReference type="Proteomes" id="UP000566819">
    <property type="component" value="Unassembled WGS sequence"/>
</dbReference>
<dbReference type="GO" id="GO:0005506">
    <property type="term" value="F:iron ion binding"/>
    <property type="evidence" value="ECO:0007669"/>
    <property type="project" value="InterPro"/>
</dbReference>
<accession>A0A8H4QUE8</accession>
<dbReference type="InterPro" id="IPR010730">
    <property type="entry name" value="HET"/>
</dbReference>
<sequence>MFTGLRLGQSYNSWAPRRVVIIDHEGAGSKSHTDAWPHPTKRDLPRDNPALNPWQINPVKTDGSRVKQELRRIQSLLYDKSRLRQAHGPTPDIAPSILCEYCRYMFASFEFSGEKESFRFPKDMKLQDLSLLEKSATYDTCHFCCLRKIWKSRKPFDASDRGYSWASAELIPETRYPGVSSVLIFDDGGPEDSDYERESNVKAYCIGGEMSMVKCSKIDVFPQELLANNSNNATGWALTQFWIEQCLTKHELCQCISSKQFQKLPTRLIDLGPHPEIVSPSICYSRGLKPDTKYTTLSHRWSGSEIALLTFENHDSWCQALPISEFSLLFRDAMEATKCLGLRYLWIDSLCIIQNSPADWLHESTTMDTVYQNSYIGFTALNPHSGLFSDRNPKDLQPCVIESKNGEKYYCFDKGLFAETVDQNPLFSRAWVLQEYALAPRILHFTPTQIFFECQSLRASESFPLGIPACDIFKPTHSILPFRDQSSEESPKGLMEEDSTVESILLWGRIMQQYSEMELTFPEKDKLAALSGIAKRLLEPNDYLAGLWRPMLEVQLLWTSSGTCSRPEIYQAPSWSWASVNGFSFYASSPGLDTLLKCERESLLIGILDAGVSCVGKGPTGPVNGGWLSLRGYLACFENGLYHGVSSWPSSFGDDKISRITCYLDTGEKDFIATQDNNEEKRPPTYLLPIIFMDINGKLDARAHGLVLEATGKKGEFYRRGIFAYTEETPDFPMAMKALFGDELGPGGYETKSDEVDERFGIYTYNYLLGTKFNLKVFLERTGDAMDSINFTDLVFDNIVPFASILTYIVFIIYNVYFSPLAKVPGPFLCKISILPSWYHALTGYRQIWLWQCHQIYGPTFRLKPNGILFSTPSSFRSIYSRETNVLKTNFYILFRKDAKDISTACAIDPVVHTRKRRLIKSALTEKAVRSSEAFVIKHIDRLFDTLTFDLMGDLCFGRSFDTKQPGDNPLKIIPHTIHTHVKAAYAIGTSPFLNTLAWLKPQGLDSIFNSVLPRDVRRYFKFVDDAFSQRMSLHHSTAPEKPGPKDLFHYLLSAKDPLNDQPYHPNELLPEAVVFVLAGSDTAAIVMSAFFFYMTRNPRVYNKLQREIRDTFKEINEVQGPKLASCIYLRACIDECMRMSPGGPSESPPHHPARRPDYLRHLLPLRHRSRRATLVPKPQRRSIRRSMDFPT</sequence>
<protein>
    <recommendedName>
        <fullName evidence="3">Heterokaryon incompatibility domain-containing protein</fullName>
    </recommendedName>
</protein>
<name>A0A8H4QUE8_9HELO</name>
<dbReference type="SUPFAM" id="SSF48264">
    <property type="entry name" value="Cytochrome P450"/>
    <property type="match status" value="1"/>
</dbReference>
<dbReference type="EMBL" id="JAAMPI010002173">
    <property type="protein sequence ID" value="KAF4617109.1"/>
    <property type="molecule type" value="Genomic_DNA"/>
</dbReference>
<proteinExistence type="predicted"/>
<dbReference type="InterPro" id="IPR036396">
    <property type="entry name" value="Cyt_P450_sf"/>
</dbReference>
<feature type="region of interest" description="Disordered" evidence="1">
    <location>
        <begin position="1172"/>
        <end position="1192"/>
    </location>
</feature>
<dbReference type="GO" id="GO:0004497">
    <property type="term" value="F:monooxygenase activity"/>
    <property type="evidence" value="ECO:0007669"/>
    <property type="project" value="InterPro"/>
</dbReference>
<dbReference type="GO" id="GO:0020037">
    <property type="term" value="F:heme binding"/>
    <property type="evidence" value="ECO:0007669"/>
    <property type="project" value="InterPro"/>
</dbReference>
<keyword evidence="2" id="KW-1133">Transmembrane helix</keyword>
<evidence type="ECO:0000256" key="2">
    <source>
        <dbReference type="SAM" id="Phobius"/>
    </source>
</evidence>
<dbReference type="PANTHER" id="PTHR33112">
    <property type="entry name" value="DOMAIN PROTEIN, PUTATIVE-RELATED"/>
    <property type="match status" value="1"/>
</dbReference>
<dbReference type="InterPro" id="IPR001128">
    <property type="entry name" value="Cyt_P450"/>
</dbReference>
<dbReference type="PANTHER" id="PTHR33112:SF8">
    <property type="entry name" value="HETEROKARYON INCOMPATIBILITY DOMAIN-CONTAINING PROTEIN"/>
    <property type="match status" value="1"/>
</dbReference>
<dbReference type="Pfam" id="PF00067">
    <property type="entry name" value="p450"/>
    <property type="match status" value="1"/>
</dbReference>
<comment type="caution">
    <text evidence="4">The sequence shown here is derived from an EMBL/GenBank/DDBJ whole genome shotgun (WGS) entry which is preliminary data.</text>
</comment>
<feature type="compositionally biased region" description="Basic and acidic residues" evidence="1">
    <location>
        <begin position="28"/>
        <end position="46"/>
    </location>
</feature>
<dbReference type="AlphaFoldDB" id="A0A8H4QUE8"/>
<evidence type="ECO:0000256" key="1">
    <source>
        <dbReference type="SAM" id="MobiDB-lite"/>
    </source>
</evidence>